<dbReference type="EnsemblMetazoa" id="AFAF000707-RA">
    <property type="protein sequence ID" value="AFAF000707-PA"/>
    <property type="gene ID" value="AFAF000707"/>
</dbReference>
<dbReference type="Proteomes" id="UP000075886">
    <property type="component" value="Unassembled WGS sequence"/>
</dbReference>
<accession>A0A182Q0N1</accession>
<name>A0A182Q0N1_9DIPT</name>
<dbReference type="InterPro" id="IPR036179">
    <property type="entry name" value="Ig-like_dom_sf"/>
</dbReference>
<organism evidence="2 3">
    <name type="scientific">Anopheles farauti</name>
    <dbReference type="NCBI Taxonomy" id="69004"/>
    <lineage>
        <taxon>Eukaryota</taxon>
        <taxon>Metazoa</taxon>
        <taxon>Ecdysozoa</taxon>
        <taxon>Arthropoda</taxon>
        <taxon>Hexapoda</taxon>
        <taxon>Insecta</taxon>
        <taxon>Pterygota</taxon>
        <taxon>Neoptera</taxon>
        <taxon>Endopterygota</taxon>
        <taxon>Diptera</taxon>
        <taxon>Nematocera</taxon>
        <taxon>Culicoidea</taxon>
        <taxon>Culicidae</taxon>
        <taxon>Anophelinae</taxon>
        <taxon>Anopheles</taxon>
    </lineage>
</organism>
<dbReference type="InterPro" id="IPR013783">
    <property type="entry name" value="Ig-like_fold"/>
</dbReference>
<dbReference type="SUPFAM" id="SSF48726">
    <property type="entry name" value="Immunoglobulin"/>
    <property type="match status" value="1"/>
</dbReference>
<evidence type="ECO:0000313" key="2">
    <source>
        <dbReference type="EnsemblMetazoa" id="AFAF000707-PA"/>
    </source>
</evidence>
<dbReference type="PROSITE" id="PS50835">
    <property type="entry name" value="IG_LIKE"/>
    <property type="match status" value="1"/>
</dbReference>
<feature type="domain" description="Ig-like" evidence="1">
    <location>
        <begin position="62"/>
        <end position="102"/>
    </location>
</feature>
<evidence type="ECO:0000259" key="1">
    <source>
        <dbReference type="PROSITE" id="PS50835"/>
    </source>
</evidence>
<keyword evidence="3" id="KW-1185">Reference proteome</keyword>
<dbReference type="InterPro" id="IPR007110">
    <property type="entry name" value="Ig-like_dom"/>
</dbReference>
<sequence length="152" mass="16339">MCAPGTNNASKSGLWGGTVSSLELKLNITQDMDGHVYTCQSTNEMLQRSINVAVNLPVLYEPKFSPPAATTVNGVEGEPLTVALLASGNPTSIAYTWIKDGQRIVSSGSLNLGKPPQSIEYRSHASFGSYEILLQKFGTRNPILANQLQQQT</sequence>
<dbReference type="STRING" id="69004.A0A182Q0N1"/>
<dbReference type="PANTHER" id="PTHR45889:SF8">
    <property type="entry name" value="IG-LIKE DOMAIN-CONTAINING PROTEIN"/>
    <property type="match status" value="1"/>
</dbReference>
<dbReference type="AlphaFoldDB" id="A0A182Q0N1"/>
<reference evidence="2" key="2">
    <citation type="submission" date="2020-05" db="UniProtKB">
        <authorList>
            <consortium name="EnsemblMetazoa"/>
        </authorList>
    </citation>
    <scope>IDENTIFICATION</scope>
    <source>
        <strain evidence="2">FAR1</strain>
    </source>
</reference>
<dbReference type="EMBL" id="AXCN02001786">
    <property type="status" value="NOT_ANNOTATED_CDS"/>
    <property type="molecule type" value="Genomic_DNA"/>
</dbReference>
<dbReference type="PANTHER" id="PTHR45889">
    <property type="entry name" value="IG-LIKE DOMAIN-CONTAINING PROTEIN"/>
    <property type="match status" value="1"/>
</dbReference>
<dbReference type="VEuPathDB" id="VectorBase:AFAF000707"/>
<proteinExistence type="predicted"/>
<dbReference type="Gene3D" id="2.60.40.10">
    <property type="entry name" value="Immunoglobulins"/>
    <property type="match status" value="1"/>
</dbReference>
<evidence type="ECO:0000313" key="3">
    <source>
        <dbReference type="Proteomes" id="UP000075886"/>
    </source>
</evidence>
<reference evidence="3" key="1">
    <citation type="submission" date="2014-01" db="EMBL/GenBank/DDBJ databases">
        <title>The Genome Sequence of Anopheles farauti FAR1 (V2).</title>
        <authorList>
            <consortium name="The Broad Institute Genomics Platform"/>
            <person name="Neafsey D.E."/>
            <person name="Besansky N."/>
            <person name="Howell P."/>
            <person name="Walton C."/>
            <person name="Young S.K."/>
            <person name="Zeng Q."/>
            <person name="Gargeya S."/>
            <person name="Fitzgerald M."/>
            <person name="Haas B."/>
            <person name="Abouelleil A."/>
            <person name="Allen A.W."/>
            <person name="Alvarado L."/>
            <person name="Arachchi H.M."/>
            <person name="Berlin A.M."/>
            <person name="Chapman S.B."/>
            <person name="Gainer-Dewar J."/>
            <person name="Goldberg J."/>
            <person name="Griggs A."/>
            <person name="Gujja S."/>
            <person name="Hansen M."/>
            <person name="Howarth C."/>
            <person name="Imamovic A."/>
            <person name="Ireland A."/>
            <person name="Larimer J."/>
            <person name="McCowan C."/>
            <person name="Murphy C."/>
            <person name="Pearson M."/>
            <person name="Poon T.W."/>
            <person name="Priest M."/>
            <person name="Roberts A."/>
            <person name="Saif S."/>
            <person name="Shea T."/>
            <person name="Sisk P."/>
            <person name="Sykes S."/>
            <person name="Wortman J."/>
            <person name="Nusbaum C."/>
            <person name="Birren B."/>
        </authorList>
    </citation>
    <scope>NUCLEOTIDE SEQUENCE [LARGE SCALE GENOMIC DNA]</scope>
    <source>
        <strain evidence="3">FAR1</strain>
    </source>
</reference>
<protein>
    <recommendedName>
        <fullName evidence="1">Ig-like domain-containing protein</fullName>
    </recommendedName>
</protein>